<reference evidence="3" key="1">
    <citation type="submission" date="2021-05" db="EMBL/GenBank/DDBJ databases">
        <title>Energy efficiency and biological interactions define the core microbiome of deep oligotrophic groundwater.</title>
        <authorList>
            <person name="Mehrshad M."/>
            <person name="Lopez-Fernandez M."/>
            <person name="Bell E."/>
            <person name="Bernier-Latmani R."/>
            <person name="Bertilsson S."/>
            <person name="Dopson M."/>
        </authorList>
    </citation>
    <scope>NUCLEOTIDE SEQUENCE</scope>
    <source>
        <strain evidence="3">Modern_marine.mb.64</strain>
    </source>
</reference>
<evidence type="ECO:0000313" key="3">
    <source>
        <dbReference type="EMBL" id="MBU2690642.1"/>
    </source>
</evidence>
<organism evidence="3 4">
    <name type="scientific">Eiseniibacteriota bacterium</name>
    <dbReference type="NCBI Taxonomy" id="2212470"/>
    <lineage>
        <taxon>Bacteria</taxon>
        <taxon>Candidatus Eiseniibacteriota</taxon>
    </lineage>
</organism>
<gene>
    <name evidence="3" type="ORF">KJ970_06900</name>
</gene>
<dbReference type="PROSITE" id="PS51257">
    <property type="entry name" value="PROKAR_LIPOPROTEIN"/>
    <property type="match status" value="1"/>
</dbReference>
<comment type="caution">
    <text evidence="3">The sequence shown here is derived from an EMBL/GenBank/DDBJ whole genome shotgun (WGS) entry which is preliminary data.</text>
</comment>
<feature type="domain" description="SPOR" evidence="2">
    <location>
        <begin position="67"/>
        <end position="142"/>
    </location>
</feature>
<dbReference type="Pfam" id="PF05036">
    <property type="entry name" value="SPOR"/>
    <property type="match status" value="1"/>
</dbReference>
<dbReference type="Proteomes" id="UP000777784">
    <property type="component" value="Unassembled WGS sequence"/>
</dbReference>
<name>A0A948RX37_UNCEI</name>
<proteinExistence type="predicted"/>
<dbReference type="SUPFAM" id="SSF110997">
    <property type="entry name" value="Sporulation related repeat"/>
    <property type="match status" value="1"/>
</dbReference>
<dbReference type="Gene3D" id="3.30.70.1070">
    <property type="entry name" value="Sporulation related repeat"/>
    <property type="match status" value="1"/>
</dbReference>
<dbReference type="InterPro" id="IPR036680">
    <property type="entry name" value="SPOR-like_sf"/>
</dbReference>
<evidence type="ECO:0000259" key="2">
    <source>
        <dbReference type="PROSITE" id="PS51724"/>
    </source>
</evidence>
<protein>
    <submittedName>
        <fullName evidence="3">SPOR domain-containing protein</fullName>
    </submittedName>
</protein>
<evidence type="ECO:0000256" key="1">
    <source>
        <dbReference type="SAM" id="MobiDB-lite"/>
    </source>
</evidence>
<dbReference type="EMBL" id="JAHJDP010000032">
    <property type="protein sequence ID" value="MBU2690642.1"/>
    <property type="molecule type" value="Genomic_DNA"/>
</dbReference>
<dbReference type="AlphaFoldDB" id="A0A948RX37"/>
<feature type="region of interest" description="Disordered" evidence="1">
    <location>
        <begin position="26"/>
        <end position="68"/>
    </location>
</feature>
<accession>A0A948RX37</accession>
<sequence>MKIGSYSLVLFLTMILAFGCGKSRKQTTPVEEAPGRELPSEAPDNRVQPGFPEAMPLPGEESGEDEPNTRYGYRVQVAAFTQMDPAEARAAELRRLFDEPVYIVHEGLLYKIQVGDFVSRDRAQEIRRRAVDLGLDGAFVIDTMINKQ</sequence>
<dbReference type="GO" id="GO:0042834">
    <property type="term" value="F:peptidoglycan binding"/>
    <property type="evidence" value="ECO:0007669"/>
    <property type="project" value="InterPro"/>
</dbReference>
<dbReference type="InterPro" id="IPR007730">
    <property type="entry name" value="SPOR-like_dom"/>
</dbReference>
<evidence type="ECO:0000313" key="4">
    <source>
        <dbReference type="Proteomes" id="UP000777784"/>
    </source>
</evidence>
<dbReference type="PROSITE" id="PS51724">
    <property type="entry name" value="SPOR"/>
    <property type="match status" value="1"/>
</dbReference>